<evidence type="ECO:0000256" key="6">
    <source>
        <dbReference type="ARBA" id="ARBA00022475"/>
    </source>
</evidence>
<evidence type="ECO:0000313" key="17">
    <source>
        <dbReference type="EMBL" id="CCH90094.1"/>
    </source>
</evidence>
<feature type="domain" description="Arabinofuranosyltransferase AftA C-terminal" evidence="15">
    <location>
        <begin position="523"/>
        <end position="654"/>
    </location>
</feature>
<comment type="pathway">
    <text evidence="2">Cell wall biogenesis; cell wall polysaccharide biosynthesis.</text>
</comment>
<feature type="transmembrane region" description="Helical" evidence="14">
    <location>
        <begin position="361"/>
        <end position="383"/>
    </location>
</feature>
<keyword evidence="8 14" id="KW-0812">Transmembrane</keyword>
<reference evidence="17 18" key="1">
    <citation type="journal article" date="2012" name="J. Bacteriol.">
        <title>Genome Sequence of Radiation-Resistant Modestobacter marinus Strain BC501, a Representative Actinobacterium That Thrives on Calcareous Stone Surfaces.</title>
        <authorList>
            <person name="Normand P."/>
            <person name="Gury J."/>
            <person name="Pujic P."/>
            <person name="Chouaia B."/>
            <person name="Crotti E."/>
            <person name="Brusetti L."/>
            <person name="Daffonchio D."/>
            <person name="Vacherie B."/>
            <person name="Barbe V."/>
            <person name="Medigue C."/>
            <person name="Calteau A."/>
            <person name="Ghodhbane-Gtari F."/>
            <person name="Essoussi I."/>
            <person name="Nouioui I."/>
            <person name="Abbassi-Ghozzi I."/>
            <person name="Gtari M."/>
        </authorList>
    </citation>
    <scope>NUCLEOTIDE SEQUENCE [LARGE SCALE GENOMIC DNA]</scope>
    <source>
        <strain evidence="18">BC 501</strain>
    </source>
</reference>
<feature type="compositionally biased region" description="Low complexity" evidence="13">
    <location>
        <begin position="12"/>
        <end position="36"/>
    </location>
</feature>
<evidence type="ECO:0000256" key="1">
    <source>
        <dbReference type="ARBA" id="ARBA00004651"/>
    </source>
</evidence>
<evidence type="ECO:0000256" key="2">
    <source>
        <dbReference type="ARBA" id="ARBA00004776"/>
    </source>
</evidence>
<dbReference type="STRING" id="477641.MODMU_4713"/>
<dbReference type="eggNOG" id="ENOG502ZB59">
    <property type="taxonomic scope" value="Bacteria"/>
</dbReference>
<dbReference type="Pfam" id="PF12249">
    <property type="entry name" value="AftA_C"/>
    <property type="match status" value="1"/>
</dbReference>
<dbReference type="HOGENOM" id="CLU_021304_0_0_11"/>
<evidence type="ECO:0000256" key="3">
    <source>
        <dbReference type="ARBA" id="ARBA00009655"/>
    </source>
</evidence>
<feature type="transmembrane region" description="Helical" evidence="14">
    <location>
        <begin position="76"/>
        <end position="97"/>
    </location>
</feature>
<dbReference type="Proteomes" id="UP000006461">
    <property type="component" value="Chromosome"/>
</dbReference>
<keyword evidence="18" id="KW-1185">Reference proteome</keyword>
<evidence type="ECO:0000259" key="15">
    <source>
        <dbReference type="Pfam" id="PF12249"/>
    </source>
</evidence>
<evidence type="ECO:0000256" key="9">
    <source>
        <dbReference type="ARBA" id="ARBA00022989"/>
    </source>
</evidence>
<feature type="region of interest" description="Disordered" evidence="13">
    <location>
        <begin position="1"/>
        <end position="44"/>
    </location>
</feature>
<feature type="transmembrane region" description="Helical" evidence="14">
    <location>
        <begin position="319"/>
        <end position="341"/>
    </location>
</feature>
<feature type="transmembrane region" description="Helical" evidence="14">
    <location>
        <begin position="395"/>
        <end position="413"/>
    </location>
</feature>
<feature type="transmembrane region" description="Helical" evidence="14">
    <location>
        <begin position="425"/>
        <end position="445"/>
    </location>
</feature>
<evidence type="ECO:0000256" key="4">
    <source>
        <dbReference type="ARBA" id="ARBA00012037"/>
    </source>
</evidence>
<comment type="similarity">
    <text evidence="3">Belongs to the glycosyltransferase 85 family.</text>
</comment>
<evidence type="ECO:0000256" key="12">
    <source>
        <dbReference type="ARBA" id="ARBA00034030"/>
    </source>
</evidence>
<dbReference type="UniPathway" id="UPA00963"/>
<dbReference type="GO" id="GO:0016757">
    <property type="term" value="F:glycosyltransferase activity"/>
    <property type="evidence" value="ECO:0007669"/>
    <property type="project" value="UniProtKB-KW"/>
</dbReference>
<comment type="catalytic activity">
    <reaction evidence="12">
        <text>Adds an alpha-D-arabinofuranosyl group from trans,octacis-decaprenylphospho-beta-D-arabinofuranose at the 5-O-position of the eighth, tenth and twelfth galactofuranose unit of the galactofuranan chain of [beta-D-galactofuranosyl-(1-&gt;5)-beta-D-galactofuranosyl-(1-&gt;6)]14-beta-D-galactofuranosyl-(1-&gt;5)-beta-D-galactofuranosyl-(1-&gt;4)-alpha-L-rhamnopyranosyl-(1-&gt;3)-N-acetyl-alpha-D-glucosaminyl-diphospho-trans,octacis-decaprenol.</text>
        <dbReference type="EC" id="2.4.2.46"/>
    </reaction>
</comment>
<evidence type="ECO:0000259" key="16">
    <source>
        <dbReference type="Pfam" id="PF12250"/>
    </source>
</evidence>
<dbReference type="EC" id="2.4.2.46" evidence="4"/>
<organism evidence="17 18">
    <name type="scientific">Modestobacter italicus (strain DSM 44449 / CECT 9708 / BC 501)</name>
    <dbReference type="NCBI Taxonomy" id="2732864"/>
    <lineage>
        <taxon>Bacteria</taxon>
        <taxon>Bacillati</taxon>
        <taxon>Actinomycetota</taxon>
        <taxon>Actinomycetes</taxon>
        <taxon>Geodermatophilales</taxon>
        <taxon>Geodermatophilaceae</taxon>
        <taxon>Modestobacter</taxon>
    </lineage>
</organism>
<gene>
    <name evidence="17" type="ordered locus">MODMU_4713</name>
</gene>
<dbReference type="OMA" id="YPAGWFW"/>
<sequence length="658" mass="69857">MESDPRATDVQDVGAPDVPAEVPAEAPAEVPPQDVDAPPPAPRPRRTRGALALLPWVLVPAALWLLHLVLTDVRELHLQYQASLVALLTAGLLGWLLTRRAAVAHHTAAAVAACFLPALTVISLQGTDWFFSGPFGDQSFRLEYATRFADDLTSLADYTYAGAPAFYSPGWFWLVGAASAASGVPAWQAYKWTAVVTLFLAAALAFWLWRRTCSTRLSALLLAVTIIGQPALSAAWLGATTLLGAGASEPYSWVVTLALPPLLTWWGSPGGRGGWRRGVALGVALAAAAWLYLLYAAVGVLAVLVVAAVRGGRGTWRELAVAGGTSVLLVLPWLGPFVVAWGDAGRPPSAATSWVEGESYVHLFTVTASPWFALAVVGAVALLGLRGRAHPRLRGCQGLVAAALALSVVQLVIGQLGGGVLAHRLVLVLSTALLAGGTLAVVEALPRAARWVRGRDWRRPAAAALAVALFVGTSGHAQEWMSLDSDLRDLARGVAYPDGSHPSVASRAMRLQYTGDPSADELYAAAVRTARAAGQPETGPVLTDDIPLMATSPLQGYLQWWELYSNPVGDYPRRKEFLEDLEGLRPRQVVAALRADPTAPTVFVLGRDQDTYRFSSSAWDPDTATSTAWSVRLPADLFDSPAFVSTQVGDRTVAALRP</sequence>
<dbReference type="GO" id="GO:0044038">
    <property type="term" value="P:cell wall macromolecule biosynthetic process"/>
    <property type="evidence" value="ECO:0007669"/>
    <property type="project" value="InterPro"/>
</dbReference>
<evidence type="ECO:0000256" key="11">
    <source>
        <dbReference type="ARBA" id="ARBA00033184"/>
    </source>
</evidence>
<protein>
    <recommendedName>
        <fullName evidence="5">Galactan 5-O-arabinofuranosyltransferase</fullName>
        <ecNumber evidence="4">2.4.2.46</ecNumber>
    </recommendedName>
    <alternativeName>
        <fullName evidence="11">Arabinofuranosyltransferase AftA</fullName>
    </alternativeName>
</protein>
<evidence type="ECO:0000256" key="13">
    <source>
        <dbReference type="SAM" id="MobiDB-lite"/>
    </source>
</evidence>
<dbReference type="KEGG" id="mmar:MODMU_4713"/>
<dbReference type="Pfam" id="PF12250">
    <property type="entry name" value="AftA_N"/>
    <property type="match status" value="1"/>
</dbReference>
<feature type="domain" description="Arabinofuranosyltransferase AftA N-terminal" evidence="16">
    <location>
        <begin position="83"/>
        <end position="455"/>
    </location>
</feature>
<comment type="subcellular location">
    <subcellularLocation>
        <location evidence="1">Cell membrane</location>
        <topology evidence="1">Multi-pass membrane protein</topology>
    </subcellularLocation>
</comment>
<feature type="transmembrane region" description="Helical" evidence="14">
    <location>
        <begin position="221"/>
        <end position="245"/>
    </location>
</feature>
<feature type="transmembrane region" description="Helical" evidence="14">
    <location>
        <begin position="109"/>
        <end position="131"/>
    </location>
</feature>
<evidence type="ECO:0000256" key="14">
    <source>
        <dbReference type="SAM" id="Phobius"/>
    </source>
</evidence>
<evidence type="ECO:0000256" key="5">
    <source>
        <dbReference type="ARBA" id="ARBA00020482"/>
    </source>
</evidence>
<keyword evidence="17" id="KW-0328">Glycosyltransferase</keyword>
<keyword evidence="9 14" id="KW-1133">Transmembrane helix</keyword>
<dbReference type="GO" id="GO:0045227">
    <property type="term" value="P:capsule polysaccharide biosynthetic process"/>
    <property type="evidence" value="ECO:0007669"/>
    <property type="project" value="UniProtKB-UniPathway"/>
</dbReference>
<evidence type="ECO:0000256" key="8">
    <source>
        <dbReference type="ARBA" id="ARBA00022692"/>
    </source>
</evidence>
<keyword evidence="7 17" id="KW-0808">Transferase</keyword>
<dbReference type="InterPro" id="IPR020963">
    <property type="entry name" value="ArabinofuranosylTrfase_AftA_N"/>
</dbReference>
<dbReference type="AlphaFoldDB" id="I4F381"/>
<evidence type="ECO:0000313" key="18">
    <source>
        <dbReference type="Proteomes" id="UP000006461"/>
    </source>
</evidence>
<dbReference type="GO" id="GO:0005886">
    <property type="term" value="C:plasma membrane"/>
    <property type="evidence" value="ECO:0007669"/>
    <property type="project" value="UniProtKB-SubCell"/>
</dbReference>
<keyword evidence="6" id="KW-1003">Cell membrane</keyword>
<accession>I4F381</accession>
<dbReference type="InterPro" id="IPR020959">
    <property type="entry name" value="ArabinofuranosylTrfase_AftA_C"/>
</dbReference>
<keyword evidence="10 14" id="KW-0472">Membrane</keyword>
<evidence type="ECO:0000256" key="7">
    <source>
        <dbReference type="ARBA" id="ARBA00022679"/>
    </source>
</evidence>
<feature type="transmembrane region" description="Helical" evidence="14">
    <location>
        <begin position="50"/>
        <end position="70"/>
    </location>
</feature>
<feature type="transmembrane region" description="Helical" evidence="14">
    <location>
        <begin position="189"/>
        <end position="209"/>
    </location>
</feature>
<evidence type="ECO:0000256" key="10">
    <source>
        <dbReference type="ARBA" id="ARBA00023136"/>
    </source>
</evidence>
<name>I4F381_MODI5</name>
<proteinExistence type="inferred from homology"/>
<dbReference type="EMBL" id="FO203431">
    <property type="protein sequence ID" value="CCH90094.1"/>
    <property type="molecule type" value="Genomic_DNA"/>
</dbReference>
<feature type="transmembrane region" description="Helical" evidence="14">
    <location>
        <begin position="279"/>
        <end position="307"/>
    </location>
</feature>